<protein>
    <submittedName>
        <fullName evidence="1">Uncharacterized protein</fullName>
    </submittedName>
</protein>
<evidence type="ECO:0000313" key="2">
    <source>
        <dbReference type="Proteomes" id="UP000887116"/>
    </source>
</evidence>
<dbReference type="Proteomes" id="UP000887116">
    <property type="component" value="Unassembled WGS sequence"/>
</dbReference>
<keyword evidence="2" id="KW-1185">Reference proteome</keyword>
<reference evidence="1" key="1">
    <citation type="submission" date="2020-07" db="EMBL/GenBank/DDBJ databases">
        <title>Multicomponent nature underlies the extraordinary mechanical properties of spider dragline silk.</title>
        <authorList>
            <person name="Kono N."/>
            <person name="Nakamura H."/>
            <person name="Mori M."/>
            <person name="Yoshida Y."/>
            <person name="Ohtoshi R."/>
            <person name="Malay A.D."/>
            <person name="Moran D.A.P."/>
            <person name="Tomita M."/>
            <person name="Numata K."/>
            <person name="Arakawa K."/>
        </authorList>
    </citation>
    <scope>NUCLEOTIDE SEQUENCE</scope>
</reference>
<comment type="caution">
    <text evidence="1">The sequence shown here is derived from an EMBL/GenBank/DDBJ whole genome shotgun (WGS) entry which is preliminary data.</text>
</comment>
<organism evidence="1 2">
    <name type="scientific">Trichonephila clavata</name>
    <name type="common">Joro spider</name>
    <name type="synonym">Nephila clavata</name>
    <dbReference type="NCBI Taxonomy" id="2740835"/>
    <lineage>
        <taxon>Eukaryota</taxon>
        <taxon>Metazoa</taxon>
        <taxon>Ecdysozoa</taxon>
        <taxon>Arthropoda</taxon>
        <taxon>Chelicerata</taxon>
        <taxon>Arachnida</taxon>
        <taxon>Araneae</taxon>
        <taxon>Araneomorphae</taxon>
        <taxon>Entelegynae</taxon>
        <taxon>Araneoidea</taxon>
        <taxon>Nephilidae</taxon>
        <taxon>Trichonephila</taxon>
    </lineage>
</organism>
<accession>A0A8X6IUL2</accession>
<evidence type="ECO:0000313" key="1">
    <source>
        <dbReference type="EMBL" id="GFR11430.1"/>
    </source>
</evidence>
<dbReference type="EMBL" id="BMAO01036542">
    <property type="protein sequence ID" value="GFR11430.1"/>
    <property type="molecule type" value="Genomic_DNA"/>
</dbReference>
<proteinExistence type="predicted"/>
<name>A0A8X6IUL2_TRICU</name>
<sequence>MICSKQKPSTVEVRMEVLHGFYDSKQFLSGDTIISFWFGQTHTKIGDDTLLAIYFSGQHSSDALMTCICEIVPQFQDMPEL</sequence>
<dbReference type="AlphaFoldDB" id="A0A8X6IUL2"/>
<gene>
    <name evidence="1" type="ORF">TNCT_595221</name>
</gene>